<dbReference type="InterPro" id="IPR003591">
    <property type="entry name" value="Leu-rich_rpt_typical-subtyp"/>
</dbReference>
<dbReference type="PANTHER" id="PTHR24373:SF275">
    <property type="entry name" value="TIR DOMAIN-CONTAINING PROTEIN"/>
    <property type="match status" value="1"/>
</dbReference>
<evidence type="ECO:0000256" key="2">
    <source>
        <dbReference type="ARBA" id="ARBA00022729"/>
    </source>
</evidence>
<dbReference type="SMART" id="SM00369">
    <property type="entry name" value="LRR_TYP"/>
    <property type="match status" value="3"/>
</dbReference>
<dbReference type="InterPro" id="IPR032675">
    <property type="entry name" value="LRR_dom_sf"/>
</dbReference>
<keyword evidence="4" id="KW-0812">Transmembrane</keyword>
<dbReference type="InterPro" id="IPR050328">
    <property type="entry name" value="Dev_Immune_Receptor"/>
</dbReference>
<organism evidence="6 7">
    <name type="scientific">Aedes albopictus</name>
    <name type="common">Asian tiger mosquito</name>
    <name type="synonym">Stegomyia albopicta</name>
    <dbReference type="NCBI Taxonomy" id="7160"/>
    <lineage>
        <taxon>Eukaryota</taxon>
        <taxon>Metazoa</taxon>
        <taxon>Ecdysozoa</taxon>
        <taxon>Arthropoda</taxon>
        <taxon>Hexapoda</taxon>
        <taxon>Insecta</taxon>
        <taxon>Pterygota</taxon>
        <taxon>Neoptera</taxon>
        <taxon>Endopterygota</taxon>
        <taxon>Diptera</taxon>
        <taxon>Nematocera</taxon>
        <taxon>Culicoidea</taxon>
        <taxon>Culicidae</taxon>
        <taxon>Culicinae</taxon>
        <taxon>Aedini</taxon>
        <taxon>Aedes</taxon>
        <taxon>Stegomyia</taxon>
    </lineage>
</organism>
<feature type="signal peptide" evidence="5">
    <location>
        <begin position="1"/>
        <end position="19"/>
    </location>
</feature>
<keyword evidence="7" id="KW-1185">Reference proteome</keyword>
<dbReference type="SUPFAM" id="SSF52058">
    <property type="entry name" value="L domain-like"/>
    <property type="match status" value="1"/>
</dbReference>
<evidence type="ECO:0000313" key="7">
    <source>
        <dbReference type="Proteomes" id="UP000069940"/>
    </source>
</evidence>
<reference evidence="6" key="2">
    <citation type="submission" date="2025-05" db="UniProtKB">
        <authorList>
            <consortium name="EnsemblMetazoa"/>
        </authorList>
    </citation>
    <scope>IDENTIFICATION</scope>
    <source>
        <strain evidence="6">Foshan</strain>
    </source>
</reference>
<protein>
    <recommendedName>
        <fullName evidence="8">Leucine-rich repeat protein</fullName>
    </recommendedName>
</protein>
<keyword evidence="4" id="KW-0472">Membrane</keyword>
<feature type="transmembrane region" description="Helical" evidence="4">
    <location>
        <begin position="306"/>
        <end position="328"/>
    </location>
</feature>
<keyword evidence="1" id="KW-0433">Leucine-rich repeat</keyword>
<evidence type="ECO:0000256" key="1">
    <source>
        <dbReference type="ARBA" id="ARBA00022614"/>
    </source>
</evidence>
<evidence type="ECO:0000313" key="6">
    <source>
        <dbReference type="EnsemblMetazoa" id="AALFPA23_003314.P3589"/>
    </source>
</evidence>
<dbReference type="PROSITE" id="PS51450">
    <property type="entry name" value="LRR"/>
    <property type="match status" value="2"/>
</dbReference>
<sequence length="333" mass="38705">MLGKLIWFQLLFAITLASASHYQCLPYPIDSVCILEHISYHSGDLVTFPTGYKQYHIRHPRSRKEYYSNVTIFDETLYESMHRPLRIEMERVFLTELTLPAELMMGNFAANQVRSVNVSRKMNYQITYLDLAQNSLTNIDFVSSLVNLEILHLEYNRIGIIPGSTLSPLTKLKYLYLIRNSFAVISWNSLPASLIHLDYSFCIAETIEFTNVSLPSLEYLNIQFNSFSTINVTALLRAAPSLKLVYLYNSNINQSRMHEIKAELAANNVTFVENYEREYCYYQEDYKYEDGKCIQVYNVPISIRKAVLLTSVVIVVAVLLMYLTWLVFRHMNR</sequence>
<accession>A0ABM1XVM8</accession>
<evidence type="ECO:0000256" key="5">
    <source>
        <dbReference type="SAM" id="SignalP"/>
    </source>
</evidence>
<dbReference type="EnsemblMetazoa" id="AALFPA23_003314.R3589">
    <property type="protein sequence ID" value="AALFPA23_003314.P3589"/>
    <property type="gene ID" value="AALFPA23_003314"/>
</dbReference>
<dbReference type="PANTHER" id="PTHR24373">
    <property type="entry name" value="SLIT RELATED LEUCINE-RICH REPEAT NEURONAL PROTEIN"/>
    <property type="match status" value="1"/>
</dbReference>
<keyword evidence="3" id="KW-0677">Repeat</keyword>
<name>A0ABM1XVM8_AEDAL</name>
<feature type="chain" id="PRO_5045082035" description="Leucine-rich repeat protein" evidence="5">
    <location>
        <begin position="20"/>
        <end position="333"/>
    </location>
</feature>
<keyword evidence="4" id="KW-1133">Transmembrane helix</keyword>
<evidence type="ECO:0000256" key="3">
    <source>
        <dbReference type="ARBA" id="ARBA00022737"/>
    </source>
</evidence>
<dbReference type="Proteomes" id="UP000069940">
    <property type="component" value="Unassembled WGS sequence"/>
</dbReference>
<dbReference type="Gene3D" id="3.80.10.10">
    <property type="entry name" value="Ribonuclease Inhibitor"/>
    <property type="match status" value="1"/>
</dbReference>
<reference evidence="7" key="1">
    <citation type="journal article" date="2015" name="Proc. Natl. Acad. Sci. U.S.A.">
        <title>Genome sequence of the Asian Tiger mosquito, Aedes albopictus, reveals insights into its biology, genetics, and evolution.</title>
        <authorList>
            <person name="Chen X.G."/>
            <person name="Jiang X."/>
            <person name="Gu J."/>
            <person name="Xu M."/>
            <person name="Wu Y."/>
            <person name="Deng Y."/>
            <person name="Zhang C."/>
            <person name="Bonizzoni M."/>
            <person name="Dermauw W."/>
            <person name="Vontas J."/>
            <person name="Armbruster P."/>
            <person name="Huang X."/>
            <person name="Yang Y."/>
            <person name="Zhang H."/>
            <person name="He W."/>
            <person name="Peng H."/>
            <person name="Liu Y."/>
            <person name="Wu K."/>
            <person name="Chen J."/>
            <person name="Lirakis M."/>
            <person name="Topalis P."/>
            <person name="Van Leeuwen T."/>
            <person name="Hall A.B."/>
            <person name="Jiang X."/>
            <person name="Thorpe C."/>
            <person name="Mueller R.L."/>
            <person name="Sun C."/>
            <person name="Waterhouse R.M."/>
            <person name="Yan G."/>
            <person name="Tu Z.J."/>
            <person name="Fang X."/>
            <person name="James A.A."/>
        </authorList>
    </citation>
    <scope>NUCLEOTIDE SEQUENCE [LARGE SCALE GENOMIC DNA]</scope>
    <source>
        <strain evidence="7">Foshan</strain>
    </source>
</reference>
<keyword evidence="2 5" id="KW-0732">Signal</keyword>
<dbReference type="GeneID" id="109419301"/>
<dbReference type="InterPro" id="IPR001611">
    <property type="entry name" value="Leu-rich_rpt"/>
</dbReference>
<evidence type="ECO:0000256" key="4">
    <source>
        <dbReference type="SAM" id="Phobius"/>
    </source>
</evidence>
<dbReference type="RefSeq" id="XP_062712794.1">
    <property type="nucleotide sequence ID" value="XM_062856810.1"/>
</dbReference>
<proteinExistence type="predicted"/>
<evidence type="ECO:0008006" key="8">
    <source>
        <dbReference type="Google" id="ProtNLM"/>
    </source>
</evidence>